<evidence type="ECO:0000313" key="4">
    <source>
        <dbReference type="Proteomes" id="UP000504606"/>
    </source>
</evidence>
<keyword evidence="4" id="KW-1185">Reference proteome</keyword>
<feature type="chain" id="PRO_5027117791" evidence="3">
    <location>
        <begin position="30"/>
        <end position="224"/>
    </location>
</feature>
<keyword evidence="2" id="KW-0472">Membrane</keyword>
<feature type="region of interest" description="Disordered" evidence="1">
    <location>
        <begin position="60"/>
        <end position="84"/>
    </location>
</feature>
<evidence type="ECO:0000256" key="1">
    <source>
        <dbReference type="SAM" id="MobiDB-lite"/>
    </source>
</evidence>
<dbReference type="OrthoDB" id="10657798at2759"/>
<feature type="region of interest" description="Disordered" evidence="1">
    <location>
        <begin position="164"/>
        <end position="224"/>
    </location>
</feature>
<dbReference type="Proteomes" id="UP000504606">
    <property type="component" value="Unplaced"/>
</dbReference>
<name>A0A6J1RV20_FRAOC</name>
<dbReference type="AlphaFoldDB" id="A0A6J1RV20"/>
<feature type="transmembrane region" description="Helical" evidence="2">
    <location>
        <begin position="104"/>
        <end position="135"/>
    </location>
</feature>
<dbReference type="KEGG" id="foc:113202602"/>
<evidence type="ECO:0000256" key="3">
    <source>
        <dbReference type="SAM" id="SignalP"/>
    </source>
</evidence>
<feature type="compositionally biased region" description="Low complexity" evidence="1">
    <location>
        <begin position="169"/>
        <end position="213"/>
    </location>
</feature>
<proteinExistence type="predicted"/>
<protein>
    <submittedName>
        <fullName evidence="5">Uncharacterized protein LOC113202602 isoform X1</fullName>
    </submittedName>
</protein>
<keyword evidence="2" id="KW-1133">Transmembrane helix</keyword>
<dbReference type="GeneID" id="113202602"/>
<accession>A0A6J1RV20</accession>
<gene>
    <name evidence="5" type="primary">LOC113202602</name>
</gene>
<feature type="compositionally biased region" description="Polar residues" evidence="1">
    <location>
        <begin position="70"/>
        <end position="84"/>
    </location>
</feature>
<organism evidence="4 5">
    <name type="scientific">Frankliniella occidentalis</name>
    <name type="common">Western flower thrips</name>
    <name type="synonym">Euthrips occidentalis</name>
    <dbReference type="NCBI Taxonomy" id="133901"/>
    <lineage>
        <taxon>Eukaryota</taxon>
        <taxon>Metazoa</taxon>
        <taxon>Ecdysozoa</taxon>
        <taxon>Arthropoda</taxon>
        <taxon>Hexapoda</taxon>
        <taxon>Insecta</taxon>
        <taxon>Pterygota</taxon>
        <taxon>Neoptera</taxon>
        <taxon>Paraneoptera</taxon>
        <taxon>Thysanoptera</taxon>
        <taxon>Terebrantia</taxon>
        <taxon>Thripoidea</taxon>
        <taxon>Thripidae</taxon>
        <taxon>Frankliniella</taxon>
    </lineage>
</organism>
<keyword evidence="3" id="KW-0732">Signal</keyword>
<evidence type="ECO:0000256" key="2">
    <source>
        <dbReference type="SAM" id="Phobius"/>
    </source>
</evidence>
<reference evidence="5" key="1">
    <citation type="submission" date="2025-08" db="UniProtKB">
        <authorList>
            <consortium name="RefSeq"/>
        </authorList>
    </citation>
    <scope>IDENTIFICATION</scope>
    <source>
        <tissue evidence="5">Whole organism</tissue>
    </source>
</reference>
<feature type="signal peptide" evidence="3">
    <location>
        <begin position="1"/>
        <end position="29"/>
    </location>
</feature>
<sequence length="224" mass="23648">MSSTVVLLVSCAAMLAAAAAAAGSSPVDGTSVAVVPTTGSATSRQVVDGVLSMLGITTPEASGEDDASAEGNSADTKVATTNPGQRGIHKKKLWYWHIWQVYSWWAWAFAVVVVKFKIALLVIMGHLTYFVVALIRMLLREVPSWIQLKTAPAPYGPPPPVYGPPPTTYGPQYGQQQYGQQQYAAASSYSPYKRRAGTAPATAGTEASSSGASDLAYAAHARRK</sequence>
<keyword evidence="2" id="KW-0812">Transmembrane</keyword>
<evidence type="ECO:0000313" key="5">
    <source>
        <dbReference type="RefSeq" id="XP_026272692.1"/>
    </source>
</evidence>
<dbReference type="RefSeq" id="XP_026272692.1">
    <property type="nucleotide sequence ID" value="XM_026416907.2"/>
</dbReference>